<evidence type="ECO:0000313" key="5">
    <source>
        <dbReference type="Proteomes" id="UP001219605"/>
    </source>
</evidence>
<dbReference type="SUPFAM" id="SSF50346">
    <property type="entry name" value="PRC-barrel domain"/>
    <property type="match status" value="1"/>
</dbReference>
<gene>
    <name evidence="4" type="ORF">PVK37_27005</name>
</gene>
<feature type="domain" description="DUF2382" evidence="3">
    <location>
        <begin position="139"/>
        <end position="248"/>
    </location>
</feature>
<dbReference type="Proteomes" id="UP001219605">
    <property type="component" value="Chromosome"/>
</dbReference>
<feature type="compositionally biased region" description="Pro residues" evidence="1">
    <location>
        <begin position="109"/>
        <end position="124"/>
    </location>
</feature>
<dbReference type="InterPro" id="IPR027275">
    <property type="entry name" value="PRC-brl_dom"/>
</dbReference>
<dbReference type="InterPro" id="IPR014747">
    <property type="entry name" value="Bac_photo_RC_H_C"/>
</dbReference>
<sequence>MNLTEQQIRSLYGQDVQDRSGARIGSVGQVWADAAGEPTWVSVKTGVMGHHESMAPLTTARMQEGRLTMPYDKATVKSAPTIDAGTDEPLGADQITQLYAHYGMSQQPTPKPGPPPGGPRPGPRPGQQERRTPQDQQELVRSEERLRVGTQSEPAGTARLRKYVVTEDVHTTVPVEHDEVRVERSPVTSADAGDVRPDIGEAERELTLRRERPVVRKDQVPVERVRLARDEVVEDQPVDERVRRERIDADVPEPSRRRA</sequence>
<reference evidence="4 5" key="1">
    <citation type="submission" date="2023-02" db="EMBL/GenBank/DDBJ databases">
        <authorList>
            <person name="Mo P."/>
        </authorList>
    </citation>
    <scope>NUCLEOTIDE SEQUENCE [LARGE SCALE GENOMIC DNA]</scope>
    <source>
        <strain evidence="4 5">HUAS 3</strain>
    </source>
</reference>
<keyword evidence="5" id="KW-1185">Reference proteome</keyword>
<dbReference type="RefSeq" id="WP_275030632.1">
    <property type="nucleotide sequence ID" value="NZ_CP118615.1"/>
</dbReference>
<feature type="region of interest" description="Disordered" evidence="1">
    <location>
        <begin position="104"/>
        <end position="159"/>
    </location>
</feature>
<feature type="compositionally biased region" description="Basic and acidic residues" evidence="1">
    <location>
        <begin position="238"/>
        <end position="259"/>
    </location>
</feature>
<protein>
    <submittedName>
        <fullName evidence="4">YsnF/AvaK domain-containing protein</fullName>
    </submittedName>
</protein>
<feature type="domain" description="PRC-barrel" evidence="2">
    <location>
        <begin position="7"/>
        <end position="73"/>
    </location>
</feature>
<dbReference type="PANTHER" id="PTHR38463:SF1">
    <property type="entry name" value="STRESS RESPONSE PROTEIN YSNF"/>
    <property type="match status" value="1"/>
</dbReference>
<dbReference type="InterPro" id="IPR011033">
    <property type="entry name" value="PRC_barrel-like_sf"/>
</dbReference>
<feature type="region of interest" description="Disordered" evidence="1">
    <location>
        <begin position="231"/>
        <end position="259"/>
    </location>
</feature>
<dbReference type="PANTHER" id="PTHR38463">
    <property type="entry name" value="STRESS RESPONSE PROTEIN YSNF"/>
    <property type="match status" value="1"/>
</dbReference>
<dbReference type="InterPro" id="IPR019060">
    <property type="entry name" value="DUF2382"/>
</dbReference>
<proteinExistence type="predicted"/>
<feature type="compositionally biased region" description="Basic and acidic residues" evidence="1">
    <location>
        <begin position="127"/>
        <end position="147"/>
    </location>
</feature>
<evidence type="ECO:0000259" key="2">
    <source>
        <dbReference type="Pfam" id="PF05239"/>
    </source>
</evidence>
<dbReference type="InterPro" id="IPR052967">
    <property type="entry name" value="Stress_Response_Assoc"/>
</dbReference>
<dbReference type="Pfam" id="PF05239">
    <property type="entry name" value="PRC"/>
    <property type="match status" value="1"/>
</dbReference>
<evidence type="ECO:0000256" key="1">
    <source>
        <dbReference type="SAM" id="MobiDB-lite"/>
    </source>
</evidence>
<dbReference type="EMBL" id="CP118615">
    <property type="protein sequence ID" value="WDZ84072.1"/>
    <property type="molecule type" value="Genomic_DNA"/>
</dbReference>
<evidence type="ECO:0000259" key="3">
    <source>
        <dbReference type="Pfam" id="PF09557"/>
    </source>
</evidence>
<dbReference type="Pfam" id="PF09557">
    <property type="entry name" value="DUF2382"/>
    <property type="match status" value="1"/>
</dbReference>
<evidence type="ECO:0000313" key="4">
    <source>
        <dbReference type="EMBL" id="WDZ84072.1"/>
    </source>
</evidence>
<accession>A0ABY7ZPB6</accession>
<feature type="region of interest" description="Disordered" evidence="1">
    <location>
        <begin position="178"/>
        <end position="201"/>
    </location>
</feature>
<dbReference type="Gene3D" id="3.90.50.10">
    <property type="entry name" value="Photosynthetic Reaction Center, subunit H, domain 2"/>
    <property type="match status" value="1"/>
</dbReference>
<organism evidence="4 5">
    <name type="scientific">Micromonospora cathayae</name>
    <dbReference type="NCBI Taxonomy" id="3028804"/>
    <lineage>
        <taxon>Bacteria</taxon>
        <taxon>Bacillati</taxon>
        <taxon>Actinomycetota</taxon>
        <taxon>Actinomycetes</taxon>
        <taxon>Micromonosporales</taxon>
        <taxon>Micromonosporaceae</taxon>
        <taxon>Micromonospora</taxon>
    </lineage>
</organism>
<name>A0ABY7ZPB6_9ACTN</name>